<proteinExistence type="predicted"/>
<accession>A0AAP0P4F3</accession>
<sequence length="79" mass="9124">MVGLSESRWRPIFSPKSRDFNLCRAVVTLPMRCIAASPIYGHTREMSPHAVKKFPVVEQHGVMDTIVMFLLFRKDEYVV</sequence>
<keyword evidence="2" id="KW-1185">Reference proteome</keyword>
<gene>
    <name evidence="1" type="ORF">Sjap_011129</name>
</gene>
<dbReference type="Proteomes" id="UP001417504">
    <property type="component" value="Unassembled WGS sequence"/>
</dbReference>
<dbReference type="EMBL" id="JBBNAE010000004">
    <property type="protein sequence ID" value="KAK9130642.1"/>
    <property type="molecule type" value="Genomic_DNA"/>
</dbReference>
<name>A0AAP0P4F3_9MAGN</name>
<dbReference type="AlphaFoldDB" id="A0AAP0P4F3"/>
<evidence type="ECO:0000313" key="1">
    <source>
        <dbReference type="EMBL" id="KAK9130642.1"/>
    </source>
</evidence>
<comment type="caution">
    <text evidence="1">The sequence shown here is derived from an EMBL/GenBank/DDBJ whole genome shotgun (WGS) entry which is preliminary data.</text>
</comment>
<reference evidence="1 2" key="1">
    <citation type="submission" date="2024-01" db="EMBL/GenBank/DDBJ databases">
        <title>Genome assemblies of Stephania.</title>
        <authorList>
            <person name="Yang L."/>
        </authorList>
    </citation>
    <scope>NUCLEOTIDE SEQUENCE [LARGE SCALE GENOMIC DNA]</scope>
    <source>
        <strain evidence="1">QJT</strain>
        <tissue evidence="1">Leaf</tissue>
    </source>
</reference>
<evidence type="ECO:0000313" key="2">
    <source>
        <dbReference type="Proteomes" id="UP001417504"/>
    </source>
</evidence>
<protein>
    <submittedName>
        <fullName evidence="1">Uncharacterized protein</fullName>
    </submittedName>
</protein>
<organism evidence="1 2">
    <name type="scientific">Stephania japonica</name>
    <dbReference type="NCBI Taxonomy" id="461633"/>
    <lineage>
        <taxon>Eukaryota</taxon>
        <taxon>Viridiplantae</taxon>
        <taxon>Streptophyta</taxon>
        <taxon>Embryophyta</taxon>
        <taxon>Tracheophyta</taxon>
        <taxon>Spermatophyta</taxon>
        <taxon>Magnoliopsida</taxon>
        <taxon>Ranunculales</taxon>
        <taxon>Menispermaceae</taxon>
        <taxon>Menispermoideae</taxon>
        <taxon>Cissampelideae</taxon>
        <taxon>Stephania</taxon>
    </lineage>
</organism>